<dbReference type="InterPro" id="IPR006311">
    <property type="entry name" value="TAT_signal"/>
</dbReference>
<evidence type="ECO:0000313" key="1">
    <source>
        <dbReference type="EMBL" id="MXQ09919.1"/>
    </source>
</evidence>
<sequence>MTTLKGSSTRRNYLCGSNVAFVAFLAVAAGIAFAPLPAEAARLSREASAAEALKDKGTAVAAQDVEETGSIKTDAVDTSTCDRSRKRLFVEGEGWIVRRVTTCY</sequence>
<name>A0A7X3SME2_9HYPH</name>
<dbReference type="Proteomes" id="UP000436483">
    <property type="component" value="Unassembled WGS sequence"/>
</dbReference>
<accession>A0A7X3SME2</accession>
<keyword evidence="2" id="KW-1185">Reference proteome</keyword>
<organism evidence="1 2">
    <name type="scientific">Microvirga makkahensis</name>
    <dbReference type="NCBI Taxonomy" id="1128670"/>
    <lineage>
        <taxon>Bacteria</taxon>
        <taxon>Pseudomonadati</taxon>
        <taxon>Pseudomonadota</taxon>
        <taxon>Alphaproteobacteria</taxon>
        <taxon>Hyphomicrobiales</taxon>
        <taxon>Methylobacteriaceae</taxon>
        <taxon>Microvirga</taxon>
    </lineage>
</organism>
<proteinExistence type="predicted"/>
<reference evidence="1 2" key="1">
    <citation type="submission" date="2019-12" db="EMBL/GenBank/DDBJ databases">
        <authorList>
            <person name="Yuan C.-G."/>
        </authorList>
    </citation>
    <scope>NUCLEOTIDE SEQUENCE [LARGE SCALE GENOMIC DNA]</scope>
    <source>
        <strain evidence="1 2">KCTC 23863</strain>
    </source>
</reference>
<dbReference type="AlphaFoldDB" id="A0A7X3SME2"/>
<dbReference type="PROSITE" id="PS51318">
    <property type="entry name" value="TAT"/>
    <property type="match status" value="1"/>
</dbReference>
<evidence type="ECO:0000313" key="2">
    <source>
        <dbReference type="Proteomes" id="UP000436483"/>
    </source>
</evidence>
<dbReference type="RefSeq" id="WP_170304090.1">
    <property type="nucleotide sequence ID" value="NZ_WURB01000001.1"/>
</dbReference>
<dbReference type="EMBL" id="WURB01000001">
    <property type="protein sequence ID" value="MXQ09919.1"/>
    <property type="molecule type" value="Genomic_DNA"/>
</dbReference>
<reference evidence="1 2" key="2">
    <citation type="submission" date="2020-01" db="EMBL/GenBank/DDBJ databases">
        <title>Microvirga sp. nov., an arsenate reduction bacterium isolated from Tibet hotspring sediments.</title>
        <authorList>
            <person name="Xian W.-D."/>
            <person name="Li W.-J."/>
        </authorList>
    </citation>
    <scope>NUCLEOTIDE SEQUENCE [LARGE SCALE GENOMIC DNA]</scope>
    <source>
        <strain evidence="1 2">KCTC 23863</strain>
    </source>
</reference>
<protein>
    <submittedName>
        <fullName evidence="1">Uncharacterized protein</fullName>
    </submittedName>
</protein>
<gene>
    <name evidence="1" type="ORF">GR328_00295</name>
</gene>
<comment type="caution">
    <text evidence="1">The sequence shown here is derived from an EMBL/GenBank/DDBJ whole genome shotgun (WGS) entry which is preliminary data.</text>
</comment>